<dbReference type="EMBL" id="CP052909">
    <property type="protein sequence ID" value="QNJ96738.1"/>
    <property type="molecule type" value="Genomic_DNA"/>
</dbReference>
<gene>
    <name evidence="2" type="ORF">ALE3EI_0148</name>
</gene>
<dbReference type="InterPro" id="IPR025250">
    <property type="entry name" value="DUF4199"/>
</dbReference>
<keyword evidence="1" id="KW-0812">Transmembrane</keyword>
<feature type="transmembrane region" description="Helical" evidence="1">
    <location>
        <begin position="93"/>
        <end position="114"/>
    </location>
</feature>
<feature type="transmembrane region" description="Helical" evidence="1">
    <location>
        <begin position="21"/>
        <end position="41"/>
    </location>
</feature>
<feature type="transmembrane region" description="Helical" evidence="1">
    <location>
        <begin position="150"/>
        <end position="173"/>
    </location>
</feature>
<evidence type="ECO:0000313" key="2">
    <source>
        <dbReference type="EMBL" id="QNJ96738.1"/>
    </source>
</evidence>
<feature type="transmembrane region" description="Helical" evidence="1">
    <location>
        <begin position="53"/>
        <end position="73"/>
    </location>
</feature>
<proteinExistence type="predicted"/>
<dbReference type="KEGG" id="alti:ALE3EI_0148"/>
<keyword evidence="1" id="KW-0472">Membrane</keyword>
<protein>
    <submittedName>
        <fullName evidence="2">Membrane protein</fullName>
    </submittedName>
</protein>
<keyword evidence="1" id="KW-1133">Transmembrane helix</keyword>
<sequence length="176" mass="20572">MAFFSIFPRQSKKSSNIAMKHIQIEFKWAIIFLVALLAWTLLERTLGWHDEEIANHFWLTLLFMPFAVLMYVLEMREKRRRYYNKKISWKQAFFSGALLSLFIALLSPGAQYVIHNFITPEYFKNVIDYSVTNKLMTIKAANETFNITSYMWQAAFGSLFGGLVISAIAAIFMRRS</sequence>
<dbReference type="AlphaFoldDB" id="A0A7G8PQX2"/>
<accession>A0A7G8PQX2</accession>
<organism evidence="2 3">
    <name type="scientific">Constantimarinum furrinae</name>
    <dbReference type="NCBI Taxonomy" id="2562285"/>
    <lineage>
        <taxon>Bacteria</taxon>
        <taxon>Pseudomonadati</taxon>
        <taxon>Bacteroidota</taxon>
        <taxon>Flavobacteriia</taxon>
        <taxon>Flavobacteriales</taxon>
        <taxon>Flavobacteriaceae</taxon>
        <taxon>Altibacter/Constantimarinum group</taxon>
        <taxon>Constantimarinum</taxon>
    </lineage>
</organism>
<evidence type="ECO:0000256" key="1">
    <source>
        <dbReference type="SAM" id="Phobius"/>
    </source>
</evidence>
<name>A0A7G8PQX2_9FLAO</name>
<reference evidence="2 3" key="1">
    <citation type="submission" date="2020-04" db="EMBL/GenBank/DDBJ databases">
        <title>Genome sequence of Altibacter aquimarinus strain ALE3EI.</title>
        <authorList>
            <person name="Oh H.-M."/>
            <person name="Jang D."/>
        </authorList>
    </citation>
    <scope>NUCLEOTIDE SEQUENCE [LARGE SCALE GENOMIC DNA]</scope>
    <source>
        <strain evidence="2 3">ALE3EI</strain>
    </source>
</reference>
<dbReference type="Proteomes" id="UP000515514">
    <property type="component" value="Chromosome"/>
</dbReference>
<dbReference type="Pfam" id="PF13858">
    <property type="entry name" value="DUF4199"/>
    <property type="match status" value="1"/>
</dbReference>
<evidence type="ECO:0000313" key="3">
    <source>
        <dbReference type="Proteomes" id="UP000515514"/>
    </source>
</evidence>
<keyword evidence="3" id="KW-1185">Reference proteome</keyword>